<evidence type="ECO:0000256" key="6">
    <source>
        <dbReference type="ARBA" id="ARBA00022917"/>
    </source>
</evidence>
<organism evidence="11 12">
    <name type="scientific">Ladona fulva</name>
    <name type="common">Scarce chaser dragonfly</name>
    <name type="synonym">Libellula fulva</name>
    <dbReference type="NCBI Taxonomy" id="123851"/>
    <lineage>
        <taxon>Eukaryota</taxon>
        <taxon>Metazoa</taxon>
        <taxon>Ecdysozoa</taxon>
        <taxon>Arthropoda</taxon>
        <taxon>Hexapoda</taxon>
        <taxon>Insecta</taxon>
        <taxon>Pterygota</taxon>
        <taxon>Palaeoptera</taxon>
        <taxon>Odonata</taxon>
        <taxon>Epiprocta</taxon>
        <taxon>Anisoptera</taxon>
        <taxon>Libelluloidea</taxon>
        <taxon>Libellulidae</taxon>
        <taxon>Ladona</taxon>
    </lineage>
</organism>
<protein>
    <recommendedName>
        <fullName evidence="2">valine--tRNA ligase</fullName>
        <ecNumber evidence="2">6.1.1.9</ecNumber>
    </recommendedName>
    <alternativeName>
        <fullName evidence="8">Valyl-tRNA synthetase</fullName>
    </alternativeName>
</protein>
<evidence type="ECO:0000256" key="3">
    <source>
        <dbReference type="ARBA" id="ARBA00022598"/>
    </source>
</evidence>
<dbReference type="InterPro" id="IPR002303">
    <property type="entry name" value="Valyl-tRNA_ligase"/>
</dbReference>
<dbReference type="OrthoDB" id="629407at2759"/>
<reference evidence="11" key="2">
    <citation type="submission" date="2017-10" db="EMBL/GenBank/DDBJ databases">
        <title>Ladona fulva Genome sequencing and assembly.</title>
        <authorList>
            <person name="Murali S."/>
            <person name="Richards S."/>
            <person name="Bandaranaike D."/>
            <person name="Bellair M."/>
            <person name="Blankenburg K."/>
            <person name="Chao H."/>
            <person name="Dinh H."/>
            <person name="Doddapaneni H."/>
            <person name="Dugan-Rocha S."/>
            <person name="Elkadiri S."/>
            <person name="Gnanaolivu R."/>
            <person name="Hernandez B."/>
            <person name="Skinner E."/>
            <person name="Javaid M."/>
            <person name="Lee S."/>
            <person name="Li M."/>
            <person name="Ming W."/>
            <person name="Munidasa M."/>
            <person name="Muniz J."/>
            <person name="Nguyen L."/>
            <person name="Hughes D."/>
            <person name="Osuji N."/>
            <person name="Pu L.-L."/>
            <person name="Puazo M."/>
            <person name="Qu C."/>
            <person name="Quiroz J."/>
            <person name="Raj R."/>
            <person name="Weissenberger G."/>
            <person name="Xin Y."/>
            <person name="Zou X."/>
            <person name="Han Y."/>
            <person name="Worley K."/>
            <person name="Muzny D."/>
            <person name="Gibbs R."/>
        </authorList>
    </citation>
    <scope>NUCLEOTIDE SEQUENCE</scope>
    <source>
        <strain evidence="11">Sampled in the wild</strain>
    </source>
</reference>
<evidence type="ECO:0000256" key="5">
    <source>
        <dbReference type="ARBA" id="ARBA00022840"/>
    </source>
</evidence>
<name>A0A8K0P0S8_LADFU</name>
<evidence type="ECO:0000256" key="2">
    <source>
        <dbReference type="ARBA" id="ARBA00013169"/>
    </source>
</evidence>
<evidence type="ECO:0000256" key="7">
    <source>
        <dbReference type="ARBA" id="ARBA00023146"/>
    </source>
</evidence>
<dbReference type="EC" id="6.1.1.9" evidence="2"/>
<comment type="caution">
    <text evidence="11">The sequence shown here is derived from an EMBL/GenBank/DDBJ whole genome shotgun (WGS) entry which is preliminary data.</text>
</comment>
<keyword evidence="7" id="KW-0030">Aminoacyl-tRNA synthetase</keyword>
<dbReference type="InterPro" id="IPR014729">
    <property type="entry name" value="Rossmann-like_a/b/a_fold"/>
</dbReference>
<dbReference type="AlphaFoldDB" id="A0A8K0P0S8"/>
<comment type="similarity">
    <text evidence="1">Belongs to the class-I aminoacyl-tRNA synthetase family.</text>
</comment>
<feature type="domain" description="Aminoacyl-tRNA synthetase class Ia" evidence="10">
    <location>
        <begin position="59"/>
        <end position="408"/>
    </location>
</feature>
<evidence type="ECO:0000256" key="1">
    <source>
        <dbReference type="ARBA" id="ARBA00005594"/>
    </source>
</evidence>
<keyword evidence="3" id="KW-0436">Ligase</keyword>
<comment type="catalytic activity">
    <reaction evidence="9">
        <text>tRNA(Val) + L-valine + ATP = L-valyl-tRNA(Val) + AMP + diphosphate</text>
        <dbReference type="Rhea" id="RHEA:10704"/>
        <dbReference type="Rhea" id="RHEA-COMP:9672"/>
        <dbReference type="Rhea" id="RHEA-COMP:9708"/>
        <dbReference type="ChEBI" id="CHEBI:30616"/>
        <dbReference type="ChEBI" id="CHEBI:33019"/>
        <dbReference type="ChEBI" id="CHEBI:57762"/>
        <dbReference type="ChEBI" id="CHEBI:78442"/>
        <dbReference type="ChEBI" id="CHEBI:78537"/>
        <dbReference type="ChEBI" id="CHEBI:456215"/>
        <dbReference type="EC" id="6.1.1.9"/>
    </reaction>
</comment>
<evidence type="ECO:0000256" key="8">
    <source>
        <dbReference type="ARBA" id="ARBA00029936"/>
    </source>
</evidence>
<dbReference type="GO" id="GO:0005524">
    <property type="term" value="F:ATP binding"/>
    <property type="evidence" value="ECO:0007669"/>
    <property type="project" value="UniProtKB-KW"/>
</dbReference>
<dbReference type="PANTHER" id="PTHR11946:SF109">
    <property type="entry name" value="VALINE--TRNA LIGASE"/>
    <property type="match status" value="1"/>
</dbReference>
<gene>
    <name evidence="11" type="ORF">J437_LFUL007665</name>
</gene>
<dbReference type="SUPFAM" id="SSF52374">
    <property type="entry name" value="Nucleotidylyl transferase"/>
    <property type="match status" value="1"/>
</dbReference>
<keyword evidence="6" id="KW-0648">Protein biosynthesis</keyword>
<dbReference type="EMBL" id="KZ308556">
    <property type="protein sequence ID" value="KAG8231500.1"/>
    <property type="molecule type" value="Genomic_DNA"/>
</dbReference>
<proteinExistence type="inferred from homology"/>
<dbReference type="GO" id="GO:0005829">
    <property type="term" value="C:cytosol"/>
    <property type="evidence" value="ECO:0007669"/>
    <property type="project" value="TreeGrafter"/>
</dbReference>
<evidence type="ECO:0000313" key="12">
    <source>
        <dbReference type="Proteomes" id="UP000792457"/>
    </source>
</evidence>
<dbReference type="GO" id="GO:0004832">
    <property type="term" value="F:valine-tRNA ligase activity"/>
    <property type="evidence" value="ECO:0007669"/>
    <property type="project" value="UniProtKB-EC"/>
</dbReference>
<evidence type="ECO:0000256" key="4">
    <source>
        <dbReference type="ARBA" id="ARBA00022741"/>
    </source>
</evidence>
<dbReference type="PRINTS" id="PR00986">
    <property type="entry name" value="TRNASYNTHVAL"/>
</dbReference>
<evidence type="ECO:0000313" key="11">
    <source>
        <dbReference type="EMBL" id="KAG8231500.1"/>
    </source>
</evidence>
<keyword evidence="12" id="KW-1185">Reference proteome</keyword>
<dbReference type="PANTHER" id="PTHR11946">
    <property type="entry name" value="VALYL-TRNA SYNTHETASES"/>
    <property type="match status" value="1"/>
</dbReference>
<dbReference type="GO" id="GO:0002161">
    <property type="term" value="F:aminoacyl-tRNA deacylase activity"/>
    <property type="evidence" value="ECO:0007669"/>
    <property type="project" value="InterPro"/>
</dbReference>
<evidence type="ECO:0000256" key="9">
    <source>
        <dbReference type="ARBA" id="ARBA00047552"/>
    </source>
</evidence>
<keyword evidence="5" id="KW-0067">ATP-binding</keyword>
<reference evidence="11" key="1">
    <citation type="submission" date="2013-04" db="EMBL/GenBank/DDBJ databases">
        <authorList>
            <person name="Qu J."/>
            <person name="Murali S.C."/>
            <person name="Bandaranaike D."/>
            <person name="Bellair M."/>
            <person name="Blankenburg K."/>
            <person name="Chao H."/>
            <person name="Dinh H."/>
            <person name="Doddapaneni H."/>
            <person name="Downs B."/>
            <person name="Dugan-Rocha S."/>
            <person name="Elkadiri S."/>
            <person name="Gnanaolivu R.D."/>
            <person name="Hernandez B."/>
            <person name="Javaid M."/>
            <person name="Jayaseelan J.C."/>
            <person name="Lee S."/>
            <person name="Li M."/>
            <person name="Ming W."/>
            <person name="Munidasa M."/>
            <person name="Muniz J."/>
            <person name="Nguyen L."/>
            <person name="Ongeri F."/>
            <person name="Osuji N."/>
            <person name="Pu L.-L."/>
            <person name="Puazo M."/>
            <person name="Qu C."/>
            <person name="Quiroz J."/>
            <person name="Raj R."/>
            <person name="Weissenberger G."/>
            <person name="Xin Y."/>
            <person name="Zou X."/>
            <person name="Han Y."/>
            <person name="Richards S."/>
            <person name="Worley K."/>
            <person name="Muzny D."/>
            <person name="Gibbs R."/>
        </authorList>
    </citation>
    <scope>NUCLEOTIDE SEQUENCE</scope>
    <source>
        <strain evidence="11">Sampled in the wild</strain>
    </source>
</reference>
<dbReference type="Proteomes" id="UP000792457">
    <property type="component" value="Unassembled WGS sequence"/>
</dbReference>
<keyword evidence="4" id="KW-0547">Nucleotide-binding</keyword>
<dbReference type="Gene3D" id="3.90.740.10">
    <property type="entry name" value="Valyl/Leucyl/Isoleucyl-tRNA synthetase, editing domain"/>
    <property type="match status" value="1"/>
</dbReference>
<dbReference type="InterPro" id="IPR009008">
    <property type="entry name" value="Val/Leu/Ile-tRNA-synth_edit"/>
</dbReference>
<evidence type="ECO:0000259" key="10">
    <source>
        <dbReference type="Pfam" id="PF00133"/>
    </source>
</evidence>
<dbReference type="SUPFAM" id="SSF50677">
    <property type="entry name" value="ValRS/IleRS/LeuRS editing domain"/>
    <property type="match status" value="1"/>
</dbReference>
<dbReference type="GO" id="GO:0006438">
    <property type="term" value="P:valyl-tRNA aminoacylation"/>
    <property type="evidence" value="ECO:0007669"/>
    <property type="project" value="InterPro"/>
</dbReference>
<sequence length="408" mass="46410">MYLSMINCNLCLIYRRSSTKNYNFKKNLLSLFCSTASSSKRTSSEFPPVYDPKIVEKDRYDWWEKNGCFKSQNPQSSTFSMILPPPNITGTLHLGHTLVKKMQGVPVSWIPGIDHAGIATQVVVERKLWKEKMCTRHDIGRENFIKLISNWKSEKEKIICDQLRKLGASVNWEEIFFTLDPERTISVVEAFIKLYESGLIYRTNSIINWSTSIKSAISDIEIDLKEVNAPTLLDVPGYDNPVEFGIMTEIACKLYGSDEEISIATTRVETMPGDVAIAVNPNDGRYVHLHGKMVFHPIRNTHIPIICDEFVDPEFGTGAVKITPAHNKNDFLVGEKHNLQIIHAIDEDGKITSCCPQFAGLKRFEARRKILEKLESQGLVRSKKPHSMQIPFCSRSGDVLEFLIKPQW</sequence>
<dbReference type="Pfam" id="PF00133">
    <property type="entry name" value="tRNA-synt_1"/>
    <property type="match status" value="1"/>
</dbReference>
<dbReference type="Gene3D" id="3.40.50.620">
    <property type="entry name" value="HUPs"/>
    <property type="match status" value="1"/>
</dbReference>
<dbReference type="InterPro" id="IPR002300">
    <property type="entry name" value="aa-tRNA-synth_Ia"/>
</dbReference>
<dbReference type="FunFam" id="3.90.740.10:FF:000005">
    <property type="entry name" value="Valine--tRNA ligase, mitochondrial"/>
    <property type="match status" value="1"/>
</dbReference>
<accession>A0A8K0P0S8</accession>